<comment type="caution">
    <text evidence="2">The sequence shown here is derived from an EMBL/GenBank/DDBJ whole genome shotgun (WGS) entry which is preliminary data.</text>
</comment>
<dbReference type="EMBL" id="LWGR01000004">
    <property type="protein sequence ID" value="KZM75049.1"/>
    <property type="molecule type" value="Genomic_DNA"/>
</dbReference>
<reference evidence="2 3" key="1">
    <citation type="submission" date="2016-04" db="EMBL/GenBank/DDBJ databases">
        <authorList>
            <person name="Evans L.H."/>
            <person name="Alamgir A."/>
            <person name="Owens N."/>
            <person name="Weber N.D."/>
            <person name="Virtaneva K."/>
            <person name="Barbian K."/>
            <person name="Babar A."/>
            <person name="Rosenke K."/>
        </authorList>
    </citation>
    <scope>NUCLEOTIDE SEQUENCE [LARGE SCALE GENOMIC DNA]</scope>
    <source>
        <strain evidence="2 3">IFM 0406</strain>
    </source>
</reference>
<dbReference type="STRING" id="455432.AWN90_23970"/>
<dbReference type="Proteomes" id="UP000076512">
    <property type="component" value="Unassembled WGS sequence"/>
</dbReference>
<keyword evidence="1" id="KW-0732">Signal</keyword>
<name>A0A161WDM2_9NOCA</name>
<dbReference type="AlphaFoldDB" id="A0A161WDM2"/>
<keyword evidence="3" id="KW-1185">Reference proteome</keyword>
<feature type="chain" id="PRO_5007829288" description="Secreted protein" evidence="1">
    <location>
        <begin position="35"/>
        <end position="119"/>
    </location>
</feature>
<gene>
    <name evidence="2" type="ORF">AWN90_23970</name>
</gene>
<feature type="signal peptide" evidence="1">
    <location>
        <begin position="1"/>
        <end position="34"/>
    </location>
</feature>
<proteinExistence type="predicted"/>
<organism evidence="2 3">
    <name type="scientific">Nocardia terpenica</name>
    <dbReference type="NCBI Taxonomy" id="455432"/>
    <lineage>
        <taxon>Bacteria</taxon>
        <taxon>Bacillati</taxon>
        <taxon>Actinomycetota</taxon>
        <taxon>Actinomycetes</taxon>
        <taxon>Mycobacteriales</taxon>
        <taxon>Nocardiaceae</taxon>
        <taxon>Nocardia</taxon>
    </lineage>
</organism>
<evidence type="ECO:0008006" key="4">
    <source>
        <dbReference type="Google" id="ProtNLM"/>
    </source>
</evidence>
<sequence length="119" mass="12091">MGGMASPRTLARRTGLLVLTAAALMAGAAGPAGASPAVAYRGGKTIAAHVTGERHGYRCQVAAHDIDGPWQTVNSAGVADLDSGPVPPGRHLVQVICEDLRRGDVTTHVVGRSTEVVTG</sequence>
<evidence type="ECO:0000256" key="1">
    <source>
        <dbReference type="SAM" id="SignalP"/>
    </source>
</evidence>
<evidence type="ECO:0000313" key="3">
    <source>
        <dbReference type="Proteomes" id="UP000076512"/>
    </source>
</evidence>
<evidence type="ECO:0000313" key="2">
    <source>
        <dbReference type="EMBL" id="KZM75049.1"/>
    </source>
</evidence>
<accession>A0A161WDM2</accession>
<protein>
    <recommendedName>
        <fullName evidence="4">Secreted protein</fullName>
    </recommendedName>
</protein>